<evidence type="ECO:0000256" key="7">
    <source>
        <dbReference type="ARBA" id="ARBA00022723"/>
    </source>
</evidence>
<evidence type="ECO:0000259" key="17">
    <source>
        <dbReference type="Pfam" id="PF08264"/>
    </source>
</evidence>
<comment type="similarity">
    <text evidence="3 15">Belongs to the class-I aminoacyl-tRNA synthetase family. IleS type 2 subfamily.</text>
</comment>
<feature type="domain" description="Aminoacyl-tRNA synthetase class Ia" evidence="16">
    <location>
        <begin position="21"/>
        <end position="702"/>
    </location>
</feature>
<dbReference type="GO" id="GO:0008270">
    <property type="term" value="F:zinc ion binding"/>
    <property type="evidence" value="ECO:0007669"/>
    <property type="project" value="UniProtKB-UniRule"/>
</dbReference>
<accession>A0A5C6FJL0</accession>
<dbReference type="GO" id="GO:0000049">
    <property type="term" value="F:tRNA binding"/>
    <property type="evidence" value="ECO:0007669"/>
    <property type="project" value="InterPro"/>
</dbReference>
<evidence type="ECO:0000256" key="2">
    <source>
        <dbReference type="ARBA" id="ARBA00004496"/>
    </source>
</evidence>
<keyword evidence="9 15" id="KW-0862">Zinc</keyword>
<dbReference type="SUPFAM" id="SSF52374">
    <property type="entry name" value="Nucleotidylyl transferase"/>
    <property type="match status" value="1"/>
</dbReference>
<dbReference type="Gene3D" id="3.90.740.10">
    <property type="entry name" value="Valyl/Leucyl/Isoleucyl-tRNA synthetase, editing domain"/>
    <property type="match status" value="1"/>
</dbReference>
<feature type="binding site" evidence="15">
    <location>
        <position position="676"/>
    </location>
    <ligand>
        <name>ATP</name>
        <dbReference type="ChEBI" id="CHEBI:30616"/>
    </ligand>
</feature>
<dbReference type="Pfam" id="PF19302">
    <property type="entry name" value="DUF5915"/>
    <property type="match status" value="1"/>
</dbReference>
<dbReference type="InterPro" id="IPR033709">
    <property type="entry name" value="Anticodon_Ile_ABEc"/>
</dbReference>
<dbReference type="InterPro" id="IPR002301">
    <property type="entry name" value="Ile-tRNA-ligase"/>
</dbReference>
<dbReference type="HAMAP" id="MF_02003">
    <property type="entry name" value="Ile_tRNA_synth_type2"/>
    <property type="match status" value="1"/>
</dbReference>
<evidence type="ECO:0000256" key="9">
    <source>
        <dbReference type="ARBA" id="ARBA00022833"/>
    </source>
</evidence>
<comment type="subunit">
    <text evidence="4 15">Monomer.</text>
</comment>
<evidence type="ECO:0000256" key="14">
    <source>
        <dbReference type="ARBA" id="ARBA00048359"/>
    </source>
</evidence>
<dbReference type="GO" id="GO:0005524">
    <property type="term" value="F:ATP binding"/>
    <property type="evidence" value="ECO:0007669"/>
    <property type="project" value="UniProtKB-UniRule"/>
</dbReference>
<dbReference type="FunFam" id="3.40.50.620:FF:000063">
    <property type="entry name" value="Isoleucine--tRNA ligase"/>
    <property type="match status" value="1"/>
</dbReference>
<dbReference type="Pfam" id="PF00133">
    <property type="entry name" value="tRNA-synt_1"/>
    <property type="match status" value="1"/>
</dbReference>
<feature type="short sequence motif" description="'HIGH' region" evidence="15">
    <location>
        <begin position="51"/>
        <end position="61"/>
    </location>
</feature>
<dbReference type="SUPFAM" id="SSF47323">
    <property type="entry name" value="Anticodon-binding domain of a subclass of class I aminoacyl-tRNA synthetases"/>
    <property type="match status" value="1"/>
</dbReference>
<dbReference type="Gene3D" id="1.10.730.10">
    <property type="entry name" value="Isoleucyl-tRNA Synthetase, Domain 1"/>
    <property type="match status" value="1"/>
</dbReference>
<dbReference type="PANTHER" id="PTHR42780:SF1">
    <property type="entry name" value="ISOLEUCINE--TRNA LIGASE, CYTOPLASMIC"/>
    <property type="match status" value="1"/>
</dbReference>
<keyword evidence="5 15" id="KW-0963">Cytoplasm</keyword>
<evidence type="ECO:0000259" key="16">
    <source>
        <dbReference type="Pfam" id="PF00133"/>
    </source>
</evidence>
<keyword evidence="7 15" id="KW-0479">Metal-binding</keyword>
<dbReference type="AlphaFoldDB" id="A0A5C6FJL0"/>
<dbReference type="Proteomes" id="UP000318288">
    <property type="component" value="Unassembled WGS sequence"/>
</dbReference>
<reference evidence="18 19" key="1">
    <citation type="submission" date="2019-02" db="EMBL/GenBank/DDBJ databases">
        <title>Deep-cultivation of Planctomycetes and their phenomic and genomic characterization uncovers novel biology.</title>
        <authorList>
            <person name="Wiegand S."/>
            <person name="Jogler M."/>
            <person name="Boedeker C."/>
            <person name="Pinto D."/>
            <person name="Vollmers J."/>
            <person name="Rivas-Marin E."/>
            <person name="Kohn T."/>
            <person name="Peeters S.H."/>
            <person name="Heuer A."/>
            <person name="Rast P."/>
            <person name="Oberbeckmann S."/>
            <person name="Bunk B."/>
            <person name="Jeske O."/>
            <person name="Meyerdierks A."/>
            <person name="Storesund J.E."/>
            <person name="Kallscheuer N."/>
            <person name="Luecker S."/>
            <person name="Lage O.M."/>
            <person name="Pohl T."/>
            <person name="Merkel B.J."/>
            <person name="Hornburger P."/>
            <person name="Mueller R.-W."/>
            <person name="Bruemmer F."/>
            <person name="Labrenz M."/>
            <person name="Spormann A.M."/>
            <person name="Op Den Camp H."/>
            <person name="Overmann J."/>
            <person name="Amann R."/>
            <person name="Jetten M.S.M."/>
            <person name="Mascher T."/>
            <person name="Medema M.H."/>
            <person name="Devos D.P."/>
            <person name="Kaster A.-K."/>
            <person name="Ovreas L."/>
            <person name="Rohde M."/>
            <person name="Galperin M.Y."/>
            <person name="Jogler C."/>
        </authorList>
    </citation>
    <scope>NUCLEOTIDE SEQUENCE [LARGE SCALE GENOMIC DNA]</scope>
    <source>
        <strain evidence="18 19">Poly51</strain>
    </source>
</reference>
<dbReference type="EMBL" id="SJPW01000001">
    <property type="protein sequence ID" value="TWU60229.1"/>
    <property type="molecule type" value="Genomic_DNA"/>
</dbReference>
<dbReference type="InterPro" id="IPR002300">
    <property type="entry name" value="aa-tRNA-synth_Ia"/>
</dbReference>
<name>A0A5C6FJL0_9BACT</name>
<dbReference type="CDD" id="cd07961">
    <property type="entry name" value="Anticodon_Ia_Ile_ABEc"/>
    <property type="match status" value="1"/>
</dbReference>
<organism evidence="18 19">
    <name type="scientific">Rubripirellula tenax</name>
    <dbReference type="NCBI Taxonomy" id="2528015"/>
    <lineage>
        <taxon>Bacteria</taxon>
        <taxon>Pseudomonadati</taxon>
        <taxon>Planctomycetota</taxon>
        <taxon>Planctomycetia</taxon>
        <taxon>Pirellulales</taxon>
        <taxon>Pirellulaceae</taxon>
        <taxon>Rubripirellula</taxon>
    </lineage>
</organism>
<evidence type="ECO:0000256" key="1">
    <source>
        <dbReference type="ARBA" id="ARBA00001947"/>
    </source>
</evidence>
<evidence type="ECO:0000313" key="18">
    <source>
        <dbReference type="EMBL" id="TWU60229.1"/>
    </source>
</evidence>
<evidence type="ECO:0000256" key="3">
    <source>
        <dbReference type="ARBA" id="ARBA00007078"/>
    </source>
</evidence>
<dbReference type="InterPro" id="IPR009008">
    <property type="entry name" value="Val/Leu/Ile-tRNA-synth_edit"/>
</dbReference>
<evidence type="ECO:0000256" key="5">
    <source>
        <dbReference type="ARBA" id="ARBA00022490"/>
    </source>
</evidence>
<evidence type="ECO:0000256" key="8">
    <source>
        <dbReference type="ARBA" id="ARBA00022741"/>
    </source>
</evidence>
<comment type="caution">
    <text evidence="18">The sequence shown here is derived from an EMBL/GenBank/DDBJ whole genome shotgun (WGS) entry which is preliminary data.</text>
</comment>
<dbReference type="InterPro" id="IPR009080">
    <property type="entry name" value="tRNAsynth_Ia_anticodon-bd"/>
</dbReference>
<dbReference type="InterPro" id="IPR023586">
    <property type="entry name" value="Ile-tRNA-ligase_type2"/>
</dbReference>
<proteinExistence type="inferred from homology"/>
<dbReference type="SUPFAM" id="SSF50677">
    <property type="entry name" value="ValRS/IleRS/LeuRS editing domain"/>
    <property type="match status" value="1"/>
</dbReference>
<dbReference type="Gene3D" id="3.40.50.620">
    <property type="entry name" value="HUPs"/>
    <property type="match status" value="2"/>
</dbReference>
<evidence type="ECO:0000256" key="11">
    <source>
        <dbReference type="ARBA" id="ARBA00022917"/>
    </source>
</evidence>
<dbReference type="InterPro" id="IPR013155">
    <property type="entry name" value="M/V/L/I-tRNA-synth_anticd-bd"/>
</dbReference>
<dbReference type="EC" id="6.1.1.5" evidence="15"/>
<sequence>MATPLRAPAGSPNFPALEQDVLKFWDEHDIYAQSLAARASCPSFVFYEGPPTANGMPHPGHCLTRSIKDVFPRYKTMKGFRCERKAGWDTHGLPVEVEVGKEMGIHSKEDIEAYGEEPFIQKCQQSVWRYMQQWQTLTRRLGFWVDLEDAYVTYHQSYVESVWWSLKNLFDRGLLYQGHKIVWWWAQGGTALSAGEVGQGYREVADPSVYVLFRLYDDAGKPTNRSLVVWTTTPWTLPSNMYAAVHPTDVDYSVVRDSETGEELVLATKLVETVAGKLKRELEVVESLSGASLIGRRYQPPFDDYVTATGDPTGKLAVGGDTEHKYWRVVAADFVTTESGSGIVHQAPAFGEVDHEVLVSERSRFVQSDAPELLCAVGPDGKFTDEFLPMKGTWVKDADKPIIRLLKESSLLLMQEQYLHEYPFCWRASEDPLIQYPRRSWFIQTTKFRDLMLKNNSKIGWQPEHIRDGRFGNFLESNVDWALSRERYWGTPLPIWVCQATGQAEAIDSYDQLLAKPGVTGTEVWDAAKAANPELVDDLRVHKPYIDAVTYDSPFEKGARMKRVTEVIDCWYDSGAMPFAQWGWPHKNDEKFRDQFPADFISEALDQTRGWFYSQLAISTMLFGEGAAISDSKALDAETRTTTPTLAGFDTDYPIPFRNCIVLGLMLGEDGKKMSKKDKNFREPAEIFDKYGADALRWFFFSKQTPWTAIQYKEQAIKDSIPEFLLRTWNTFSFLTIYAEIDGFDPTTAVGADDQLSPASLASAPTYRDASKRSEIDRWILSELNQTIATVTDKMDALDNYNACKAITALVDGLSNWYVRRSRDRFWAKETDSQDKADAYWTLYETLLELAKLVAPFVPFLSETLWQNLTAPFGDRVKKSVHLCDYPVADASRIDANLSASMTLLREIASMGRAARAEAKLKVRLPLSRVEVVLTNDARIAWLQNHDELVREELNVKSVEYTTEGDQYVQYTVVPNFKRLGPKVGKQIPAVKAALAKADGNEFLQQLSSQGFVTLSLPGGDVKLDSDDIEVRLQAREGWAAAQGTQCVVVLNTEVTDELRREGVAKDLIRTIQSQRKVIACEYTDRIRVGVVTDEDEVTAAIAEHGEMIRSETLADALAIGAIDAVTPVETESGNVYVCKVTA</sequence>
<comment type="subcellular location">
    <subcellularLocation>
        <location evidence="2 15">Cytoplasm</location>
    </subcellularLocation>
</comment>
<protein>
    <recommendedName>
        <fullName evidence="15">Isoleucine--tRNA ligase</fullName>
        <ecNumber evidence="15">6.1.1.5</ecNumber>
    </recommendedName>
    <alternativeName>
        <fullName evidence="15">Isoleucyl-tRNA synthetase</fullName>
        <shortName evidence="15">IleRS</shortName>
    </alternativeName>
</protein>
<comment type="function">
    <text evidence="13 15">Catalyzes the attachment of isoleucine to tRNA(Ile). As IleRS can inadvertently accommodate and process structurally similar amino acids such as valine, to avoid such errors it has two additional distinct tRNA(Ile)-dependent editing activities. One activity is designated as 'pretransfer' editing and involves the hydrolysis of activated Val-AMP. The other activity is designated 'posttransfer' editing and involves deacylation of mischarged Val-tRNA(Ile).</text>
</comment>
<keyword evidence="6 15" id="KW-0436">Ligase</keyword>
<dbReference type="GO" id="GO:0006428">
    <property type="term" value="P:isoleucyl-tRNA aminoacylation"/>
    <property type="evidence" value="ECO:0007669"/>
    <property type="project" value="UniProtKB-UniRule"/>
</dbReference>
<comment type="catalytic activity">
    <reaction evidence="14 15">
        <text>tRNA(Ile) + L-isoleucine + ATP = L-isoleucyl-tRNA(Ile) + AMP + diphosphate</text>
        <dbReference type="Rhea" id="RHEA:11060"/>
        <dbReference type="Rhea" id="RHEA-COMP:9666"/>
        <dbReference type="Rhea" id="RHEA-COMP:9695"/>
        <dbReference type="ChEBI" id="CHEBI:30616"/>
        <dbReference type="ChEBI" id="CHEBI:33019"/>
        <dbReference type="ChEBI" id="CHEBI:58045"/>
        <dbReference type="ChEBI" id="CHEBI:78442"/>
        <dbReference type="ChEBI" id="CHEBI:78528"/>
        <dbReference type="ChEBI" id="CHEBI:456215"/>
        <dbReference type="EC" id="6.1.1.5"/>
    </reaction>
</comment>
<evidence type="ECO:0000256" key="15">
    <source>
        <dbReference type="HAMAP-Rule" id="MF_02003"/>
    </source>
</evidence>
<gene>
    <name evidence="15 18" type="primary">ileS</name>
    <name evidence="18" type="ORF">Poly51_05040</name>
</gene>
<dbReference type="PANTHER" id="PTHR42780">
    <property type="entry name" value="SOLEUCYL-TRNA SYNTHETASE"/>
    <property type="match status" value="1"/>
</dbReference>
<keyword evidence="19" id="KW-1185">Reference proteome</keyword>
<evidence type="ECO:0000256" key="4">
    <source>
        <dbReference type="ARBA" id="ARBA00011245"/>
    </source>
</evidence>
<dbReference type="Pfam" id="PF08264">
    <property type="entry name" value="Anticodon_1"/>
    <property type="match status" value="1"/>
</dbReference>
<keyword evidence="11 15" id="KW-0648">Protein biosynthesis</keyword>
<comment type="cofactor">
    <cofactor evidence="1 15">
        <name>Zn(2+)</name>
        <dbReference type="ChEBI" id="CHEBI:29105"/>
    </cofactor>
</comment>
<dbReference type="GO" id="GO:0002161">
    <property type="term" value="F:aminoacyl-tRNA deacylase activity"/>
    <property type="evidence" value="ECO:0007669"/>
    <property type="project" value="InterPro"/>
</dbReference>
<evidence type="ECO:0000256" key="13">
    <source>
        <dbReference type="ARBA" id="ARBA00025217"/>
    </source>
</evidence>
<dbReference type="PRINTS" id="PR00984">
    <property type="entry name" value="TRNASYNTHILE"/>
</dbReference>
<dbReference type="RefSeq" id="WP_146453870.1">
    <property type="nucleotide sequence ID" value="NZ_SJPW01000001.1"/>
</dbReference>
<evidence type="ECO:0000313" key="19">
    <source>
        <dbReference type="Proteomes" id="UP000318288"/>
    </source>
</evidence>
<keyword evidence="8 15" id="KW-0547">Nucleotide-binding</keyword>
<feature type="domain" description="Methionyl/Valyl/Leucyl/Isoleucyl-tRNA synthetase anticodon-binding" evidence="17">
    <location>
        <begin position="777"/>
        <end position="928"/>
    </location>
</feature>
<comment type="domain">
    <text evidence="15">IleRS has two distinct active sites: one for aminoacylation and one for editing. The misactivated valine is translocated from the active site to the editing site, which sterically excludes the correctly activated isoleucine. The single editing site contains two valyl binding pockets, one specific for each substrate (Val-AMP or Val-tRNA(Ile)).</text>
</comment>
<evidence type="ECO:0000256" key="6">
    <source>
        <dbReference type="ARBA" id="ARBA00022598"/>
    </source>
</evidence>
<feature type="short sequence motif" description="'KMSKS' region" evidence="15">
    <location>
        <begin position="673"/>
        <end position="677"/>
    </location>
</feature>
<keyword evidence="12 15" id="KW-0030">Aminoacyl-tRNA synthetase</keyword>
<keyword evidence="10 15" id="KW-0067">ATP-binding</keyword>
<dbReference type="GO" id="GO:0005737">
    <property type="term" value="C:cytoplasm"/>
    <property type="evidence" value="ECO:0007669"/>
    <property type="project" value="UniProtKB-SubCell"/>
</dbReference>
<dbReference type="GO" id="GO:0004822">
    <property type="term" value="F:isoleucine-tRNA ligase activity"/>
    <property type="evidence" value="ECO:0007669"/>
    <property type="project" value="UniProtKB-UniRule"/>
</dbReference>
<evidence type="ECO:0000256" key="12">
    <source>
        <dbReference type="ARBA" id="ARBA00023146"/>
    </source>
</evidence>
<dbReference type="NCBIfam" id="TIGR00392">
    <property type="entry name" value="ileS"/>
    <property type="match status" value="1"/>
</dbReference>
<dbReference type="InterPro" id="IPR014729">
    <property type="entry name" value="Rossmann-like_a/b/a_fold"/>
</dbReference>
<evidence type="ECO:0000256" key="10">
    <source>
        <dbReference type="ARBA" id="ARBA00022840"/>
    </source>
</evidence>
<dbReference type="OrthoDB" id="9810365at2"/>